<dbReference type="Proteomes" id="UP000428333">
    <property type="component" value="Linkage Group LG02"/>
</dbReference>
<comment type="caution">
    <text evidence="3">The sequence shown here is derived from an EMBL/GenBank/DDBJ whole genome shotgun (WGS) entry which is preliminary data.</text>
</comment>
<keyword evidence="4" id="KW-1185">Reference proteome</keyword>
<name>A0A6A4MB71_9ERIC</name>
<evidence type="ECO:0000259" key="2">
    <source>
        <dbReference type="Pfam" id="PF03109"/>
    </source>
</evidence>
<accession>A0A6A4MB71</accession>
<dbReference type="Pfam" id="PF03109">
    <property type="entry name" value="ABC1"/>
    <property type="match status" value="1"/>
</dbReference>
<dbReference type="GO" id="GO:0005743">
    <property type="term" value="C:mitochondrial inner membrane"/>
    <property type="evidence" value="ECO:0007669"/>
    <property type="project" value="TreeGrafter"/>
</dbReference>
<proteinExistence type="inferred from homology"/>
<dbReference type="SUPFAM" id="SSF56112">
    <property type="entry name" value="Protein kinase-like (PK-like)"/>
    <property type="match status" value="1"/>
</dbReference>
<gene>
    <name evidence="3" type="ORF">C3L33_02885</name>
</gene>
<dbReference type="GO" id="GO:0055088">
    <property type="term" value="P:lipid homeostasis"/>
    <property type="evidence" value="ECO:0007669"/>
    <property type="project" value="TreeGrafter"/>
</dbReference>
<comment type="similarity">
    <text evidence="1">Belongs to the protein kinase superfamily. ADCK protein kinase family.</text>
</comment>
<dbReference type="OrthoDB" id="427480at2759"/>
<evidence type="ECO:0000313" key="3">
    <source>
        <dbReference type="EMBL" id="KAE9465204.1"/>
    </source>
</evidence>
<reference evidence="3 4" key="1">
    <citation type="journal article" date="2019" name="Genome Biol. Evol.">
        <title>The Rhododendron genome and chromosomal organization provide insight into shared whole-genome duplications across the heath family (Ericaceae).</title>
        <authorList>
            <person name="Soza V.L."/>
            <person name="Lindsley D."/>
            <person name="Waalkes A."/>
            <person name="Ramage E."/>
            <person name="Patwardhan R.P."/>
            <person name="Burton J.N."/>
            <person name="Adey A."/>
            <person name="Kumar A."/>
            <person name="Qiu R."/>
            <person name="Shendure J."/>
            <person name="Hall B."/>
        </authorList>
    </citation>
    <scope>NUCLEOTIDE SEQUENCE [LARGE SCALE GENOMIC DNA]</scope>
    <source>
        <strain evidence="3">RSF 1966-606</strain>
    </source>
</reference>
<dbReference type="AlphaFoldDB" id="A0A6A4MB71"/>
<organism evidence="3 4">
    <name type="scientific">Rhododendron williamsianum</name>
    <dbReference type="NCBI Taxonomy" id="262921"/>
    <lineage>
        <taxon>Eukaryota</taxon>
        <taxon>Viridiplantae</taxon>
        <taxon>Streptophyta</taxon>
        <taxon>Embryophyta</taxon>
        <taxon>Tracheophyta</taxon>
        <taxon>Spermatophyta</taxon>
        <taxon>Magnoliopsida</taxon>
        <taxon>eudicotyledons</taxon>
        <taxon>Gunneridae</taxon>
        <taxon>Pentapetalae</taxon>
        <taxon>asterids</taxon>
        <taxon>Ericales</taxon>
        <taxon>Ericaceae</taxon>
        <taxon>Ericoideae</taxon>
        <taxon>Rhodoreae</taxon>
        <taxon>Rhododendron</taxon>
    </lineage>
</organism>
<evidence type="ECO:0000256" key="1">
    <source>
        <dbReference type="ARBA" id="ARBA00009670"/>
    </source>
</evidence>
<protein>
    <recommendedName>
        <fullName evidence="2">ABC1 atypical kinase-like domain-containing protein</fullName>
    </recommendedName>
</protein>
<feature type="non-terminal residue" evidence="3">
    <location>
        <position position="1"/>
    </location>
</feature>
<dbReference type="PANTHER" id="PTHR43173:SF19">
    <property type="entry name" value="AARF DOMAIN-CONTAINING PROTEIN KINASE 1"/>
    <property type="match status" value="1"/>
</dbReference>
<dbReference type="GO" id="GO:0007005">
    <property type="term" value="P:mitochondrion organization"/>
    <property type="evidence" value="ECO:0007669"/>
    <property type="project" value="TreeGrafter"/>
</dbReference>
<dbReference type="PANTHER" id="PTHR43173">
    <property type="entry name" value="ABC1 FAMILY PROTEIN"/>
    <property type="match status" value="1"/>
</dbReference>
<dbReference type="InterPro" id="IPR004147">
    <property type="entry name" value="ABC1_dom"/>
</dbReference>
<dbReference type="CDD" id="cd13969">
    <property type="entry name" value="ADCK1-like"/>
    <property type="match status" value="1"/>
</dbReference>
<feature type="domain" description="ABC1 atypical kinase-like" evidence="2">
    <location>
        <begin position="129"/>
        <end position="367"/>
    </location>
</feature>
<dbReference type="InterPro" id="IPR051130">
    <property type="entry name" value="Mito_struct-func_regulator"/>
</dbReference>
<sequence length="548" mass="61255">MAARFLWRSTRKLALAATVAGGGVAAAAIATSDDPATALKLSFTVPLRLARLSTTAAVIAFDYEYSLWGLQEDSIERSKVKHAVHVRSAHKLEELCFKNGGIYIKLGQHIGQLEYLVPQEYVKRMRESLLDRCPVSSYDEVCEVVKKELGGTPDEMFSEFDSVPIASASLAQVHVARTHDGQKVAVKVQHPHMTDTAAADYATVELIVNTLHRFFPTFDYRFADWISFKPKIHVMLIAIYVAKWLIDEVHDSLPKASCGTLSCAYQELDFLVEAKNSVKCMDNFRKLSPHVADCVYAPMVYWNLSTSKLLTMEFIDGAQVTDVKKIQGLGIQPNDVAKLLSQAFAEMMFRHGFVHCDPHAANLLIRPFPSGKRSILGESSVHVDALIFSDARGIKENSVKLGAGEDLYALFAGVLTMRPWNRVIDQSVDHLALQGDDTDHSELQMYASQYFLQISELLRRLPRVILLMLKTNDCLRAVNNSLLKGSSLETFLIIGRVSSEALIEAQLSQTKSSLYRINLWLEELLLEVRLLGMQIALWLLQLRKALSL</sequence>
<dbReference type="EMBL" id="QEFC01000295">
    <property type="protein sequence ID" value="KAE9465204.1"/>
    <property type="molecule type" value="Genomic_DNA"/>
</dbReference>
<dbReference type="InterPro" id="IPR011009">
    <property type="entry name" value="Kinase-like_dom_sf"/>
</dbReference>
<dbReference type="InterPro" id="IPR045307">
    <property type="entry name" value="ADCK1_dom"/>
</dbReference>
<evidence type="ECO:0000313" key="4">
    <source>
        <dbReference type="Proteomes" id="UP000428333"/>
    </source>
</evidence>